<evidence type="ECO:0000256" key="1">
    <source>
        <dbReference type="ARBA" id="ARBA00008136"/>
    </source>
</evidence>
<dbReference type="Proteomes" id="UP001224781">
    <property type="component" value="Unassembled WGS sequence"/>
</dbReference>
<evidence type="ECO:0000313" key="10">
    <source>
        <dbReference type="Proteomes" id="UP001224781"/>
    </source>
</evidence>
<accession>A0ABU0UL00</accession>
<evidence type="ECO:0000256" key="4">
    <source>
        <dbReference type="ARBA" id="ARBA00022801"/>
    </source>
</evidence>
<dbReference type="Pfam" id="PF02586">
    <property type="entry name" value="SRAP"/>
    <property type="match status" value="1"/>
</dbReference>
<evidence type="ECO:0000256" key="7">
    <source>
        <dbReference type="ARBA" id="ARBA00023239"/>
    </source>
</evidence>
<evidence type="ECO:0000256" key="2">
    <source>
        <dbReference type="ARBA" id="ARBA00022670"/>
    </source>
</evidence>
<dbReference type="EC" id="3.4.-.-" evidence="8"/>
<sequence length="271" mass="30312">MVRFAWLVPRSFCLPREDRPCAVALFLKATPEEIADYLDLIGLEDFPPRFNIAPTQPILIIVEGERQEVGSNLPNRKAMLVRWGFMPGWVKDPKTFPLLINARSETAVGKASFRAAMRHRRILIPASGFYEWKRPSKEEGGKPQAYYIRPKRGGIVAFAGLMETWSSADGSEVDTGAILTTAANRSMSRVHDRMPVVIAPEDFARWLDCKTQEPREVSSLMRAADEDFFEMIPVSDKVNKVANVGPDLIEPVEEAAPLAPIKEKGGQLSLF</sequence>
<reference evidence="9 10" key="1">
    <citation type="submission" date="2023-07" db="EMBL/GenBank/DDBJ databases">
        <title>Functional and genomic diversity of the sorghum phyllosphere microbiome.</title>
        <authorList>
            <person name="Shade A."/>
        </authorList>
    </citation>
    <scope>NUCLEOTIDE SEQUENCE [LARGE SCALE GENOMIC DNA]</scope>
    <source>
        <strain evidence="9 10">SORGH_AS_1126</strain>
    </source>
</reference>
<dbReference type="PANTHER" id="PTHR13604">
    <property type="entry name" value="DC12-RELATED"/>
    <property type="match status" value="1"/>
</dbReference>
<keyword evidence="10" id="KW-1185">Reference proteome</keyword>
<dbReference type="SUPFAM" id="SSF143081">
    <property type="entry name" value="BB1717-like"/>
    <property type="match status" value="1"/>
</dbReference>
<evidence type="ECO:0000256" key="5">
    <source>
        <dbReference type="ARBA" id="ARBA00023124"/>
    </source>
</evidence>
<organism evidence="9 10">
    <name type="scientific">Agrobacterium larrymoorei</name>
    <dbReference type="NCBI Taxonomy" id="160699"/>
    <lineage>
        <taxon>Bacteria</taxon>
        <taxon>Pseudomonadati</taxon>
        <taxon>Pseudomonadota</taxon>
        <taxon>Alphaproteobacteria</taxon>
        <taxon>Hyphomicrobiales</taxon>
        <taxon>Rhizobiaceae</taxon>
        <taxon>Rhizobium/Agrobacterium group</taxon>
        <taxon>Agrobacterium</taxon>
    </lineage>
</organism>
<keyword evidence="5" id="KW-0190">Covalent protein-DNA linkage</keyword>
<keyword evidence="6" id="KW-0238">DNA-binding</keyword>
<dbReference type="PANTHER" id="PTHR13604:SF0">
    <property type="entry name" value="ABASIC SITE PROCESSING PROTEIN HMCES"/>
    <property type="match status" value="1"/>
</dbReference>
<keyword evidence="4 8" id="KW-0378">Hydrolase</keyword>
<comment type="similarity">
    <text evidence="1 8">Belongs to the SOS response-associated peptidase family.</text>
</comment>
<protein>
    <recommendedName>
        <fullName evidence="8">Abasic site processing protein</fullName>
        <ecNumber evidence="8">3.4.-.-</ecNumber>
    </recommendedName>
</protein>
<evidence type="ECO:0000256" key="6">
    <source>
        <dbReference type="ARBA" id="ARBA00023125"/>
    </source>
</evidence>
<evidence type="ECO:0000256" key="8">
    <source>
        <dbReference type="RuleBase" id="RU364100"/>
    </source>
</evidence>
<evidence type="ECO:0000256" key="3">
    <source>
        <dbReference type="ARBA" id="ARBA00022763"/>
    </source>
</evidence>
<keyword evidence="7" id="KW-0456">Lyase</keyword>
<gene>
    <name evidence="9" type="ORF">QE408_002767</name>
</gene>
<dbReference type="Gene3D" id="3.90.1680.10">
    <property type="entry name" value="SOS response associated peptidase-like"/>
    <property type="match status" value="1"/>
</dbReference>
<dbReference type="InterPro" id="IPR036590">
    <property type="entry name" value="SRAP-like"/>
</dbReference>
<dbReference type="EMBL" id="JAUTBL010000002">
    <property type="protein sequence ID" value="MDQ1185624.1"/>
    <property type="molecule type" value="Genomic_DNA"/>
</dbReference>
<comment type="caution">
    <text evidence="9">The sequence shown here is derived from an EMBL/GenBank/DDBJ whole genome shotgun (WGS) entry which is preliminary data.</text>
</comment>
<keyword evidence="3" id="KW-0227">DNA damage</keyword>
<name>A0ABU0UL00_9HYPH</name>
<proteinExistence type="inferred from homology"/>
<keyword evidence="2 8" id="KW-0645">Protease</keyword>
<evidence type="ECO:0000313" key="9">
    <source>
        <dbReference type="EMBL" id="MDQ1185624.1"/>
    </source>
</evidence>
<dbReference type="InterPro" id="IPR003738">
    <property type="entry name" value="SRAP"/>
</dbReference>